<dbReference type="SUPFAM" id="SSF51735">
    <property type="entry name" value="NAD(P)-binding Rossmann-fold domains"/>
    <property type="match status" value="1"/>
</dbReference>
<proteinExistence type="inferred from homology"/>
<evidence type="ECO:0000256" key="2">
    <source>
        <dbReference type="ARBA" id="ARBA00023002"/>
    </source>
</evidence>
<evidence type="ECO:0000256" key="1">
    <source>
        <dbReference type="ARBA" id="ARBA00006484"/>
    </source>
</evidence>
<dbReference type="RefSeq" id="WP_185770233.1">
    <property type="nucleotide sequence ID" value="NZ_CP046883.1"/>
</dbReference>
<comment type="similarity">
    <text evidence="1 3">Belongs to the short-chain dehydrogenases/reductases (SDR) family.</text>
</comment>
<organism evidence="4 5">
    <name type="scientific">Corynebacterium anserum</name>
    <dbReference type="NCBI Taxonomy" id="2684406"/>
    <lineage>
        <taxon>Bacteria</taxon>
        <taxon>Bacillati</taxon>
        <taxon>Actinomycetota</taxon>
        <taxon>Actinomycetes</taxon>
        <taxon>Mycobacteriales</taxon>
        <taxon>Corynebacteriaceae</taxon>
        <taxon>Corynebacterium</taxon>
    </lineage>
</organism>
<dbReference type="PRINTS" id="PR00081">
    <property type="entry name" value="GDHRDH"/>
</dbReference>
<dbReference type="InterPro" id="IPR002347">
    <property type="entry name" value="SDR_fam"/>
</dbReference>
<dbReference type="AlphaFoldDB" id="A0A7G7YPR2"/>
<sequence>MFDVKNVLSKFRSNQLKGGSIVITGAAQGFGRAIAEKFAQAGWSVGAYDVDVARLSDWAESAANVTWGELDVRDADAWQRTLEEFAESHGGAINVVVNNAGVLYSGDFVEKGSFDADARLVDINVKGVLFGARAAFPYLKKAASRQGGNGVRGAHLVNLCSASAIYGTPDMATYSATKFAVRGISEALEVEWDGHGVQVSDIIPLYVKTGMLENEHTVGMDRLGVQKTPEDVADVVFKVVTRGRGVPAKVHNPVGAQPGFLLNASFMSPAFLTRFVNGKLVYEKKVRF</sequence>
<dbReference type="PANTHER" id="PTHR43391:SF82">
    <property type="entry name" value="OXIDOREDUCTASE SADH-RELATED"/>
    <property type="match status" value="1"/>
</dbReference>
<dbReference type="NCBIfam" id="NF006123">
    <property type="entry name" value="PRK08267.1"/>
    <property type="match status" value="1"/>
</dbReference>
<dbReference type="Gene3D" id="3.40.50.720">
    <property type="entry name" value="NAD(P)-binding Rossmann-like Domain"/>
    <property type="match status" value="1"/>
</dbReference>
<dbReference type="PRINTS" id="PR00080">
    <property type="entry name" value="SDRFAMILY"/>
</dbReference>
<dbReference type="InterPro" id="IPR036291">
    <property type="entry name" value="NAD(P)-bd_dom_sf"/>
</dbReference>
<dbReference type="Proteomes" id="UP000515275">
    <property type="component" value="Chromosome"/>
</dbReference>
<dbReference type="EMBL" id="CP046883">
    <property type="protein sequence ID" value="QNH96482.1"/>
    <property type="molecule type" value="Genomic_DNA"/>
</dbReference>
<evidence type="ECO:0000313" key="5">
    <source>
        <dbReference type="Proteomes" id="UP000515275"/>
    </source>
</evidence>
<protein>
    <submittedName>
        <fullName evidence="4">SDR family oxidoreductase</fullName>
    </submittedName>
</protein>
<name>A0A7G7YPR2_9CORY</name>
<dbReference type="KEGG" id="cans:GP473_07275"/>
<dbReference type="PANTHER" id="PTHR43391">
    <property type="entry name" value="RETINOL DEHYDROGENASE-RELATED"/>
    <property type="match status" value="1"/>
</dbReference>
<keyword evidence="5" id="KW-1185">Reference proteome</keyword>
<dbReference type="Pfam" id="PF00106">
    <property type="entry name" value="adh_short"/>
    <property type="match status" value="1"/>
</dbReference>
<dbReference type="GO" id="GO:0016491">
    <property type="term" value="F:oxidoreductase activity"/>
    <property type="evidence" value="ECO:0007669"/>
    <property type="project" value="UniProtKB-KW"/>
</dbReference>
<evidence type="ECO:0000313" key="4">
    <source>
        <dbReference type="EMBL" id="QNH96482.1"/>
    </source>
</evidence>
<reference evidence="4 5" key="1">
    <citation type="submission" date="2019-12" db="EMBL/GenBank/DDBJ databases">
        <title>Corynebacterium sp. nov., isolated from feces of the Anser Albifrons in China.</title>
        <authorList>
            <person name="Liu Q."/>
        </authorList>
    </citation>
    <scope>NUCLEOTIDE SEQUENCE [LARGE SCALE GENOMIC DNA]</scope>
    <source>
        <strain evidence="4 5">23H37-10</strain>
    </source>
</reference>
<evidence type="ECO:0000256" key="3">
    <source>
        <dbReference type="RuleBase" id="RU000363"/>
    </source>
</evidence>
<gene>
    <name evidence="4" type="ORF">GP473_07275</name>
</gene>
<accession>A0A7G7YPR2</accession>
<keyword evidence="2" id="KW-0560">Oxidoreductase</keyword>